<dbReference type="Proteomes" id="UP000289506">
    <property type="component" value="Plasmid 13"/>
</dbReference>
<dbReference type="Gene3D" id="3.90.45.10">
    <property type="entry name" value="Peptide deformylase"/>
    <property type="match status" value="1"/>
</dbReference>
<comment type="cofactor">
    <cofactor evidence="6">
        <name>Fe(2+)</name>
        <dbReference type="ChEBI" id="CHEBI:29033"/>
    </cofactor>
    <text evidence="6">Binds 1 Fe(2+) ion.</text>
</comment>
<keyword evidence="5 6" id="KW-0408">Iron</keyword>
<dbReference type="GO" id="GO:0046872">
    <property type="term" value="F:metal ion binding"/>
    <property type="evidence" value="ECO:0007669"/>
    <property type="project" value="UniProtKB-KW"/>
</dbReference>
<geneLocation type="plasmid" evidence="7 8">
    <name>13</name>
</geneLocation>
<name>A0A449AH82_9BACT</name>
<dbReference type="PRINTS" id="PR01576">
    <property type="entry name" value="PDEFORMYLASE"/>
</dbReference>
<feature type="active site" evidence="6">
    <location>
        <position position="159"/>
    </location>
</feature>
<keyword evidence="4 6" id="KW-0648">Protein biosynthesis</keyword>
<evidence type="ECO:0000313" key="8">
    <source>
        <dbReference type="Proteomes" id="UP000289506"/>
    </source>
</evidence>
<proteinExistence type="inferred from homology"/>
<dbReference type="PIRSF" id="PIRSF004749">
    <property type="entry name" value="Pep_def"/>
    <property type="match status" value="1"/>
</dbReference>
<keyword evidence="2 6" id="KW-0479">Metal-binding</keyword>
<dbReference type="Pfam" id="PF01327">
    <property type="entry name" value="Pep_deformylase"/>
    <property type="match status" value="1"/>
</dbReference>
<dbReference type="PANTHER" id="PTHR10458">
    <property type="entry name" value="PEPTIDE DEFORMYLASE"/>
    <property type="match status" value="1"/>
</dbReference>
<dbReference type="AlphaFoldDB" id="A0A449AH82"/>
<dbReference type="GO" id="GO:0006412">
    <property type="term" value="P:translation"/>
    <property type="evidence" value="ECO:0007669"/>
    <property type="project" value="UniProtKB-UniRule"/>
</dbReference>
<evidence type="ECO:0000256" key="2">
    <source>
        <dbReference type="ARBA" id="ARBA00022723"/>
    </source>
</evidence>
<dbReference type="GO" id="GO:0042586">
    <property type="term" value="F:peptide deformylase activity"/>
    <property type="evidence" value="ECO:0007669"/>
    <property type="project" value="UniProtKB-UniRule"/>
</dbReference>
<dbReference type="HAMAP" id="MF_00163">
    <property type="entry name" value="Pep_deformylase"/>
    <property type="match status" value="1"/>
</dbReference>
<dbReference type="InterPro" id="IPR023635">
    <property type="entry name" value="Peptide_deformylase"/>
</dbReference>
<protein>
    <recommendedName>
        <fullName evidence="6">Peptide deformylase</fullName>
        <shortName evidence="6">PDF</shortName>
        <ecNumber evidence="6">3.5.1.88</ecNumber>
    </recommendedName>
    <alternativeName>
        <fullName evidence="6">Polypeptide deformylase</fullName>
    </alternativeName>
</protein>
<dbReference type="EC" id="3.5.1.88" evidence="6"/>
<keyword evidence="7" id="KW-0614">Plasmid</keyword>
<dbReference type="SUPFAM" id="SSF56420">
    <property type="entry name" value="Peptide deformylase"/>
    <property type="match status" value="1"/>
</dbReference>
<reference evidence="7 8" key="1">
    <citation type="submission" date="2019-01" db="EMBL/GenBank/DDBJ databases">
        <authorList>
            <consortium name="Pathogen Informatics"/>
        </authorList>
    </citation>
    <scope>NUCLEOTIDE SEQUENCE [LARGE SCALE GENOMIC DNA]</scope>
    <source>
        <strain evidence="7 8">NCTC10142</strain>
        <plasmid evidence="8">13</plasmid>
    </source>
</reference>
<feature type="binding site" evidence="6">
    <location>
        <position position="162"/>
    </location>
    <ligand>
        <name>Fe cation</name>
        <dbReference type="ChEBI" id="CHEBI:24875"/>
    </ligand>
</feature>
<feature type="binding site" evidence="6">
    <location>
        <position position="111"/>
    </location>
    <ligand>
        <name>Fe cation</name>
        <dbReference type="ChEBI" id="CHEBI:24875"/>
    </ligand>
</feature>
<organism evidence="7 8">
    <name type="scientific">Mycoplasmopsis cynos</name>
    <dbReference type="NCBI Taxonomy" id="171284"/>
    <lineage>
        <taxon>Bacteria</taxon>
        <taxon>Bacillati</taxon>
        <taxon>Mycoplasmatota</taxon>
        <taxon>Mycoplasmoidales</taxon>
        <taxon>Metamycoplasmataceae</taxon>
        <taxon>Mycoplasmopsis</taxon>
    </lineage>
</organism>
<keyword evidence="3 6" id="KW-0378">Hydrolase</keyword>
<evidence type="ECO:0000256" key="4">
    <source>
        <dbReference type="ARBA" id="ARBA00022917"/>
    </source>
</evidence>
<comment type="function">
    <text evidence="6">Removes the formyl group from the N-terminal Met of newly synthesized proteins. Requires at least a dipeptide for an efficient rate of reaction. N-terminal L-methionine is a prerequisite for activity but the enzyme has broad specificity at other positions.</text>
</comment>
<dbReference type="InterPro" id="IPR036821">
    <property type="entry name" value="Peptide_deformylase_sf"/>
</dbReference>
<sequence>MKKEKKYKINIVELPNDVLRKNSNDIKIPLSKEDEILAEMMIYHIDDSQREGSEFRAGVGVAAVQYGILKNVFYVFLQDNQQNIIFKDVLFNPKIVFASKMQVALNEGEGCLSVPETYPNQEGYVHRSKRIIVDAYSYFEKKFLRYEVSDYLAIIFQHELDHLNGKLFIDRISKKNPWLKKQGVKYI</sequence>
<evidence type="ECO:0000256" key="3">
    <source>
        <dbReference type="ARBA" id="ARBA00022801"/>
    </source>
</evidence>
<feature type="binding site" evidence="6">
    <location>
        <position position="158"/>
    </location>
    <ligand>
        <name>Fe cation</name>
        <dbReference type="ChEBI" id="CHEBI:24875"/>
    </ligand>
</feature>
<gene>
    <name evidence="6 7" type="primary">def</name>
    <name evidence="7" type="ORF">NCTC10142_00105</name>
</gene>
<dbReference type="CDD" id="cd00487">
    <property type="entry name" value="Pep_deformylase"/>
    <property type="match status" value="1"/>
</dbReference>
<accession>A0A449AH82</accession>
<dbReference type="NCBIfam" id="TIGR00079">
    <property type="entry name" value="pept_deformyl"/>
    <property type="match status" value="1"/>
</dbReference>
<evidence type="ECO:0000256" key="6">
    <source>
        <dbReference type="HAMAP-Rule" id="MF_00163"/>
    </source>
</evidence>
<evidence type="ECO:0000313" key="7">
    <source>
        <dbReference type="EMBL" id="VEU64367.1"/>
    </source>
</evidence>
<dbReference type="EMBL" id="LR214986">
    <property type="protein sequence ID" value="VEU64367.1"/>
    <property type="molecule type" value="Genomic_DNA"/>
</dbReference>
<dbReference type="RefSeq" id="WP_129720381.1">
    <property type="nucleotide sequence ID" value="NZ_LR214986.1"/>
</dbReference>
<comment type="catalytic activity">
    <reaction evidence="6">
        <text>N-terminal N-formyl-L-methionyl-[peptide] + H2O = N-terminal L-methionyl-[peptide] + formate</text>
        <dbReference type="Rhea" id="RHEA:24420"/>
        <dbReference type="Rhea" id="RHEA-COMP:10639"/>
        <dbReference type="Rhea" id="RHEA-COMP:10640"/>
        <dbReference type="ChEBI" id="CHEBI:15377"/>
        <dbReference type="ChEBI" id="CHEBI:15740"/>
        <dbReference type="ChEBI" id="CHEBI:49298"/>
        <dbReference type="ChEBI" id="CHEBI:64731"/>
        <dbReference type="EC" id="3.5.1.88"/>
    </reaction>
</comment>
<comment type="similarity">
    <text evidence="1 6">Belongs to the polypeptide deformylase family.</text>
</comment>
<evidence type="ECO:0000256" key="5">
    <source>
        <dbReference type="ARBA" id="ARBA00023004"/>
    </source>
</evidence>
<dbReference type="PANTHER" id="PTHR10458:SF8">
    <property type="entry name" value="PEPTIDE DEFORMYLASE 2"/>
    <property type="match status" value="1"/>
</dbReference>
<evidence type="ECO:0000256" key="1">
    <source>
        <dbReference type="ARBA" id="ARBA00010759"/>
    </source>
</evidence>
<dbReference type="FunFam" id="3.90.45.10:FF:000002">
    <property type="entry name" value="Peptide deformylase"/>
    <property type="match status" value="1"/>
</dbReference>